<feature type="transmembrane region" description="Helical" evidence="6">
    <location>
        <begin position="348"/>
        <end position="369"/>
    </location>
</feature>
<dbReference type="STRING" id="401562.NS365_06165"/>
<keyword evidence="4 6" id="KW-1133">Transmembrane helix</keyword>
<evidence type="ECO:0000256" key="3">
    <source>
        <dbReference type="ARBA" id="ARBA00022692"/>
    </source>
</evidence>
<evidence type="ECO:0000256" key="4">
    <source>
        <dbReference type="ARBA" id="ARBA00022989"/>
    </source>
</evidence>
<feature type="transmembrane region" description="Helical" evidence="6">
    <location>
        <begin position="122"/>
        <end position="143"/>
    </location>
</feature>
<accession>A0A175R341</accession>
<name>A0A175R341_9HYPH</name>
<reference evidence="8 9" key="1">
    <citation type="journal article" date="2016" name="Front. Microbiol.">
        <title>Genomic Resource of Rice Seed Associated Bacteria.</title>
        <authorList>
            <person name="Midha S."/>
            <person name="Bansal K."/>
            <person name="Sharma S."/>
            <person name="Kumar N."/>
            <person name="Patil P.P."/>
            <person name="Chaudhry V."/>
            <person name="Patil P.B."/>
        </authorList>
    </citation>
    <scope>NUCLEOTIDE SEQUENCE [LARGE SCALE GENOMIC DNA]</scope>
    <source>
        <strain evidence="8 9">NS226</strain>
    </source>
</reference>
<proteinExistence type="predicted"/>
<dbReference type="InterPro" id="IPR011701">
    <property type="entry name" value="MFS"/>
</dbReference>
<evidence type="ECO:0000313" key="8">
    <source>
        <dbReference type="EMBL" id="KTQ85370.1"/>
    </source>
</evidence>
<evidence type="ECO:0000256" key="2">
    <source>
        <dbReference type="ARBA" id="ARBA00022475"/>
    </source>
</evidence>
<dbReference type="Pfam" id="PF07690">
    <property type="entry name" value="MFS_1"/>
    <property type="match status" value="1"/>
</dbReference>
<dbReference type="GO" id="GO:0005886">
    <property type="term" value="C:plasma membrane"/>
    <property type="evidence" value="ECO:0007669"/>
    <property type="project" value="UniProtKB-SubCell"/>
</dbReference>
<organism evidence="8 9">
    <name type="scientific">Aureimonas ureilytica</name>
    <dbReference type="NCBI Taxonomy" id="401562"/>
    <lineage>
        <taxon>Bacteria</taxon>
        <taxon>Pseudomonadati</taxon>
        <taxon>Pseudomonadota</taxon>
        <taxon>Alphaproteobacteria</taxon>
        <taxon>Hyphomicrobiales</taxon>
        <taxon>Aurantimonadaceae</taxon>
        <taxon>Aureimonas</taxon>
    </lineage>
</organism>
<dbReference type="RefSeq" id="WP_082675730.1">
    <property type="nucleotide sequence ID" value="NZ_LDPZ01000060.1"/>
</dbReference>
<comment type="caution">
    <text evidence="8">The sequence shown here is derived from an EMBL/GenBank/DDBJ whole genome shotgun (WGS) entry which is preliminary data.</text>
</comment>
<feature type="transmembrane region" description="Helical" evidence="6">
    <location>
        <begin position="180"/>
        <end position="201"/>
    </location>
</feature>
<gene>
    <name evidence="8" type="ORF">NS226_19820</name>
</gene>
<feature type="transmembrane region" description="Helical" evidence="6">
    <location>
        <begin position="315"/>
        <end position="336"/>
    </location>
</feature>
<dbReference type="PROSITE" id="PS50850">
    <property type="entry name" value="MFS"/>
    <property type="match status" value="1"/>
</dbReference>
<sequence>MSDTICSPDLALAEARPPTERTAWAPVVSLSFGVFGLVTSEFLPVSLLTPMAADLGVSHGAVGQAITATAVVAAFAGPLLVLSSGRLDRRSIVFALMALLIASSVMAAFATSITMLLLARGLLGFALGGFWAMMTALALRLVPSAQVPRAISIIIMGVSLATVFAAPLGSALGELWGWRATFLAASGIGAAALLFQLVTLPSLPSSAAPSLSDFRTALSHRAVAVGLVTVVIVVSGHFAGFTFIRPFLEEVPRLGVSTISLTLLAFGIGGFLGNVAGGAIAERSPAWAVASASLLIGVTALVLVLQGAVPTVAMAATAVWGFAFGGFPVSASIWNARAAPALAESSGALLSSAFQVAIASGAIVGGLLVDGFGPVGVTLYSALAVTVGAFVMLTIGRGIERARPAA</sequence>
<feature type="domain" description="Major facilitator superfamily (MFS) profile" evidence="7">
    <location>
        <begin position="26"/>
        <end position="400"/>
    </location>
</feature>
<dbReference type="PATRIC" id="fig|401562.3.peg.4383"/>
<dbReference type="InterPro" id="IPR020846">
    <property type="entry name" value="MFS_dom"/>
</dbReference>
<dbReference type="PANTHER" id="PTHR43124:SF5">
    <property type="entry name" value="PURINE RIBONUCLEOSIDE EFFLUX PUMP NEPI"/>
    <property type="match status" value="1"/>
</dbReference>
<dbReference type="InterPro" id="IPR050189">
    <property type="entry name" value="MFS_Efflux_Transporters"/>
</dbReference>
<dbReference type="AlphaFoldDB" id="A0A175R341"/>
<comment type="subcellular location">
    <subcellularLocation>
        <location evidence="1">Cell membrane</location>
        <topology evidence="1">Multi-pass membrane protein</topology>
    </subcellularLocation>
</comment>
<dbReference type="SUPFAM" id="SSF103473">
    <property type="entry name" value="MFS general substrate transporter"/>
    <property type="match status" value="1"/>
</dbReference>
<evidence type="ECO:0000256" key="5">
    <source>
        <dbReference type="ARBA" id="ARBA00023136"/>
    </source>
</evidence>
<feature type="transmembrane region" description="Helical" evidence="6">
    <location>
        <begin position="94"/>
        <end position="116"/>
    </location>
</feature>
<keyword evidence="2" id="KW-1003">Cell membrane</keyword>
<feature type="transmembrane region" description="Helical" evidence="6">
    <location>
        <begin position="150"/>
        <end position="168"/>
    </location>
</feature>
<protein>
    <submittedName>
        <fullName evidence="8">Transporter</fullName>
    </submittedName>
</protein>
<dbReference type="Proteomes" id="UP000078272">
    <property type="component" value="Unassembled WGS sequence"/>
</dbReference>
<feature type="transmembrane region" description="Helical" evidence="6">
    <location>
        <begin position="63"/>
        <end position="82"/>
    </location>
</feature>
<dbReference type="OrthoDB" id="9812189at2"/>
<dbReference type="EMBL" id="LDPZ01000060">
    <property type="protein sequence ID" value="KTQ85370.1"/>
    <property type="molecule type" value="Genomic_DNA"/>
</dbReference>
<dbReference type="PANTHER" id="PTHR43124">
    <property type="entry name" value="PURINE EFFLUX PUMP PBUE"/>
    <property type="match status" value="1"/>
</dbReference>
<dbReference type="GO" id="GO:0022857">
    <property type="term" value="F:transmembrane transporter activity"/>
    <property type="evidence" value="ECO:0007669"/>
    <property type="project" value="InterPro"/>
</dbReference>
<dbReference type="InterPro" id="IPR036259">
    <property type="entry name" value="MFS_trans_sf"/>
</dbReference>
<feature type="transmembrane region" description="Helical" evidence="6">
    <location>
        <begin position="222"/>
        <end position="244"/>
    </location>
</feature>
<evidence type="ECO:0000256" key="1">
    <source>
        <dbReference type="ARBA" id="ARBA00004651"/>
    </source>
</evidence>
<evidence type="ECO:0000259" key="7">
    <source>
        <dbReference type="PROSITE" id="PS50850"/>
    </source>
</evidence>
<feature type="transmembrane region" description="Helical" evidence="6">
    <location>
        <begin position="23"/>
        <end position="43"/>
    </location>
</feature>
<evidence type="ECO:0000313" key="9">
    <source>
        <dbReference type="Proteomes" id="UP000078272"/>
    </source>
</evidence>
<feature type="transmembrane region" description="Helical" evidence="6">
    <location>
        <begin position="375"/>
        <end position="395"/>
    </location>
</feature>
<feature type="transmembrane region" description="Helical" evidence="6">
    <location>
        <begin position="287"/>
        <end position="309"/>
    </location>
</feature>
<keyword evidence="5 6" id="KW-0472">Membrane</keyword>
<keyword evidence="3 6" id="KW-0812">Transmembrane</keyword>
<feature type="transmembrane region" description="Helical" evidence="6">
    <location>
        <begin position="256"/>
        <end position="275"/>
    </location>
</feature>
<dbReference type="CDD" id="cd17324">
    <property type="entry name" value="MFS_NepI_like"/>
    <property type="match status" value="1"/>
</dbReference>
<dbReference type="Gene3D" id="1.20.1250.20">
    <property type="entry name" value="MFS general substrate transporter like domains"/>
    <property type="match status" value="1"/>
</dbReference>
<evidence type="ECO:0000256" key="6">
    <source>
        <dbReference type="SAM" id="Phobius"/>
    </source>
</evidence>